<dbReference type="eggNOG" id="COG0075">
    <property type="taxonomic scope" value="Bacteria"/>
</dbReference>
<keyword evidence="6" id="KW-1185">Reference proteome</keyword>
<proteinExistence type="predicted"/>
<dbReference type="PANTHER" id="PTHR42778">
    <property type="entry name" value="2-AMINOETHYLPHOSPHONATE--PYRUVATE TRANSAMINASE"/>
    <property type="match status" value="1"/>
</dbReference>
<dbReference type="InterPro" id="IPR015422">
    <property type="entry name" value="PyrdxlP-dep_Trfase_small"/>
</dbReference>
<dbReference type="RefSeq" id="WP_014416088.1">
    <property type="nucleotide sequence ID" value="NC_017059.1"/>
</dbReference>
<dbReference type="AlphaFoldDB" id="H6SPD3"/>
<comment type="cofactor">
    <cofactor evidence="1">
        <name>pyridoxal 5'-phosphate</name>
        <dbReference type="ChEBI" id="CHEBI:597326"/>
    </cofactor>
</comment>
<evidence type="ECO:0000313" key="6">
    <source>
        <dbReference type="Proteomes" id="UP000033220"/>
    </source>
</evidence>
<dbReference type="Gene3D" id="3.90.1150.10">
    <property type="entry name" value="Aspartate Aminotransferase, domain 1"/>
    <property type="match status" value="1"/>
</dbReference>
<keyword evidence="2 5" id="KW-0032">Aminotransferase</keyword>
<dbReference type="PATRIC" id="fig|1150469.3.peg.3203"/>
<keyword evidence="5" id="KW-0670">Pyruvate</keyword>
<name>H6SPD3_PARPM</name>
<evidence type="ECO:0000313" key="5">
    <source>
        <dbReference type="EMBL" id="CCG09458.1"/>
    </source>
</evidence>
<dbReference type="STRING" id="1150469.RSPPHO_02832"/>
<protein>
    <submittedName>
        <fullName evidence="5">2-aminoethylphosphonate--pyruvate transaminase 1</fullName>
        <ecNumber evidence="5">2.6.1.37</ecNumber>
    </submittedName>
</protein>
<reference evidence="5 6" key="1">
    <citation type="submission" date="2012-02" db="EMBL/GenBank/DDBJ databases">
        <title>Shotgun genome sequence of Phaeospirillum photometricum DSM 122.</title>
        <authorList>
            <person name="Duquesne K."/>
            <person name="Sturgis J."/>
        </authorList>
    </citation>
    <scope>NUCLEOTIDE SEQUENCE [LARGE SCALE GENOMIC DNA]</scope>
    <source>
        <strain evidence="6">DSM122</strain>
    </source>
</reference>
<evidence type="ECO:0000256" key="3">
    <source>
        <dbReference type="ARBA" id="ARBA00022679"/>
    </source>
</evidence>
<dbReference type="KEGG" id="rpm:RSPPHO_02832"/>
<keyword evidence="4" id="KW-0663">Pyridoxal phosphate</keyword>
<dbReference type="EMBL" id="HE663493">
    <property type="protein sequence ID" value="CCG09458.1"/>
    <property type="molecule type" value="Genomic_DNA"/>
</dbReference>
<organism evidence="5 6">
    <name type="scientific">Pararhodospirillum photometricum DSM 122</name>
    <dbReference type="NCBI Taxonomy" id="1150469"/>
    <lineage>
        <taxon>Bacteria</taxon>
        <taxon>Pseudomonadati</taxon>
        <taxon>Pseudomonadota</taxon>
        <taxon>Alphaproteobacteria</taxon>
        <taxon>Rhodospirillales</taxon>
        <taxon>Rhodospirillaceae</taxon>
        <taxon>Pararhodospirillum</taxon>
    </lineage>
</organism>
<dbReference type="InterPro" id="IPR015424">
    <property type="entry name" value="PyrdxlP-dep_Trfase"/>
</dbReference>
<dbReference type="HOGENOM" id="CLU_2094978_0_0_5"/>
<dbReference type="EC" id="2.6.1.37" evidence="5"/>
<evidence type="ECO:0000256" key="4">
    <source>
        <dbReference type="ARBA" id="ARBA00022898"/>
    </source>
</evidence>
<dbReference type="SUPFAM" id="SSF53383">
    <property type="entry name" value="PLP-dependent transferases"/>
    <property type="match status" value="1"/>
</dbReference>
<sequence length="116" mass="12511">MPKGAAPGRLARYRRQYETLIKAMGALGLRPLLPEALRSPIIVTFRAPQDPAYSFPAFYEAMKRRGFLIYPGKMTAAESFRLGCIGALADGVMTACATACADSLREIGVTRGCLPA</sequence>
<dbReference type="GO" id="GO:0047304">
    <property type="term" value="F:2-aminoethylphosphonate-pyruvate transaminase activity"/>
    <property type="evidence" value="ECO:0007669"/>
    <property type="project" value="UniProtKB-EC"/>
</dbReference>
<evidence type="ECO:0000256" key="2">
    <source>
        <dbReference type="ARBA" id="ARBA00022576"/>
    </source>
</evidence>
<gene>
    <name evidence="5" type="primary">phnW1</name>
    <name evidence="5" type="ORF">RSPPHO_02832</name>
</gene>
<dbReference type="Proteomes" id="UP000033220">
    <property type="component" value="Chromosome DSM 122"/>
</dbReference>
<accession>H6SPD3</accession>
<dbReference type="PANTHER" id="PTHR42778:SF1">
    <property type="entry name" value="2-AMINOETHYLPHOSPHONATE--PYRUVATE TRANSAMINASE"/>
    <property type="match status" value="1"/>
</dbReference>
<keyword evidence="3 5" id="KW-0808">Transferase</keyword>
<evidence type="ECO:0000256" key="1">
    <source>
        <dbReference type="ARBA" id="ARBA00001933"/>
    </source>
</evidence>